<dbReference type="Proteomes" id="UP000014627">
    <property type="component" value="Unassembled WGS sequence"/>
</dbReference>
<dbReference type="EMBL" id="ATLC01000045">
    <property type="protein sequence ID" value="EPJ28382.1"/>
    <property type="molecule type" value="Genomic_DNA"/>
</dbReference>
<protein>
    <submittedName>
        <fullName evidence="1">Uncharacterized protein</fullName>
    </submittedName>
</protein>
<proteinExistence type="predicted"/>
<accession>A0ABP2X401</accession>
<name>A0ABP2X401_CHLPS</name>
<evidence type="ECO:0000313" key="1">
    <source>
        <dbReference type="EMBL" id="EPJ28382.1"/>
    </source>
</evidence>
<gene>
    <name evidence="1" type="ORF">CP99DC5_0448</name>
</gene>
<reference evidence="1 2" key="1">
    <citation type="submission" date="2013-04" db="EMBL/GenBank/DDBJ databases">
        <title>Genome sequence of Chlamydia psittaci 99DC5.</title>
        <authorList>
            <person name="Huot-Creasy H."/>
            <person name="McCracken C.L."/>
            <person name="Humphries M."/>
            <person name="Sachse K."/>
            <person name="Laroucau K."/>
            <person name="Bavoil P."/>
            <person name="Myers G.S."/>
        </authorList>
    </citation>
    <scope>NUCLEOTIDE SEQUENCE [LARGE SCALE GENOMIC DNA]</scope>
    <source>
        <strain evidence="1 2">99DC5</strain>
    </source>
</reference>
<organism evidence="1 2">
    <name type="scientific">Chlamydia psittaci 99DC5</name>
    <dbReference type="NCBI Taxonomy" id="1112251"/>
    <lineage>
        <taxon>Bacteria</taxon>
        <taxon>Pseudomonadati</taxon>
        <taxon>Chlamydiota</taxon>
        <taxon>Chlamydiia</taxon>
        <taxon>Chlamydiales</taxon>
        <taxon>Chlamydiaceae</taxon>
        <taxon>Chlamydia/Chlamydophila group</taxon>
        <taxon>Chlamydia</taxon>
    </lineage>
</organism>
<keyword evidence="2" id="KW-1185">Reference proteome</keyword>
<evidence type="ECO:0000313" key="2">
    <source>
        <dbReference type="Proteomes" id="UP000014627"/>
    </source>
</evidence>
<comment type="caution">
    <text evidence="1">The sequence shown here is derived from an EMBL/GenBank/DDBJ whole genome shotgun (WGS) entry which is preliminary data.</text>
</comment>
<sequence length="47" mass="5648">MITIAIKIIPIFLRSFVLYSEKDEQENEHEIVYKNKKSFLFLKFVLA</sequence>